<dbReference type="InterPro" id="IPR011990">
    <property type="entry name" value="TPR-like_helical_dom_sf"/>
</dbReference>
<dbReference type="InterPro" id="IPR011495">
    <property type="entry name" value="Sig_transdc_His_kin_sub2_dim/P"/>
</dbReference>
<reference evidence="11" key="2">
    <citation type="submission" date="2020-09" db="EMBL/GenBank/DDBJ databases">
        <authorList>
            <person name="Sun Q."/>
            <person name="Zhou Y."/>
        </authorList>
    </citation>
    <scope>NUCLEOTIDE SEQUENCE</scope>
    <source>
        <strain evidence="11">CGMCC 1.15290</strain>
    </source>
</reference>
<evidence type="ECO:0000256" key="8">
    <source>
        <dbReference type="SAM" id="Phobius"/>
    </source>
</evidence>
<dbReference type="SUPFAM" id="SSF48452">
    <property type="entry name" value="TPR-like"/>
    <property type="match status" value="1"/>
</dbReference>
<proteinExistence type="predicted"/>
<dbReference type="InterPro" id="IPR003594">
    <property type="entry name" value="HATPase_dom"/>
</dbReference>
<keyword evidence="3" id="KW-0597">Phosphoprotein</keyword>
<evidence type="ECO:0000259" key="10">
    <source>
        <dbReference type="SMART" id="SM00387"/>
    </source>
</evidence>
<evidence type="ECO:0000256" key="9">
    <source>
        <dbReference type="SAM" id="SignalP"/>
    </source>
</evidence>
<evidence type="ECO:0000256" key="6">
    <source>
        <dbReference type="ARBA" id="ARBA00022777"/>
    </source>
</evidence>
<dbReference type="Gene3D" id="3.30.450.20">
    <property type="entry name" value="PAS domain"/>
    <property type="match status" value="1"/>
</dbReference>
<feature type="signal peptide" evidence="9">
    <location>
        <begin position="1"/>
        <end position="25"/>
    </location>
</feature>
<feature type="domain" description="Histidine kinase/HSP90-like ATPase" evidence="10">
    <location>
        <begin position="704"/>
        <end position="803"/>
    </location>
</feature>
<evidence type="ECO:0000313" key="12">
    <source>
        <dbReference type="Proteomes" id="UP000627292"/>
    </source>
</evidence>
<dbReference type="Gene3D" id="1.25.40.10">
    <property type="entry name" value="Tetratricopeptide repeat domain"/>
    <property type="match status" value="2"/>
</dbReference>
<dbReference type="Gene3D" id="3.30.565.10">
    <property type="entry name" value="Histidine kinase-like ATPase, C-terminal domain"/>
    <property type="match status" value="1"/>
</dbReference>
<sequence length="807" mass="91647">MNPTLTLRRQVLLAICLFISLTVQAQTKAISFVQRYPVQQKRLAAVLTGQYLFAIHQGQMDADSAVMYACRQYGVSRLMPYNEAYYGIGTSKAAALLDAGNVSQAVLLQSQVKGEALLRLLCELGGYYLSRPYSLKPDMDSALFFIKRAVTEADAAKLCVWQGESRRLMGRYQFALRNLTATIAAFDEAEKILSACNNQYGVALTWQQKGECLPFNSPEKLPLLIKSQQLFHKLGAREKEVELRSDILGVHLRSDFKAAGEDLMLLLKLEEAIGFKHVMHVHDVLAYLHQAKGDFIATSKHVELAAESITLTGDSTILPFVYGRRAVVYENMHKYEEAWQTCRVILNNRHSQPPIFWYKQFLSTVSFLVYIDRIDSALALMNTIEKEYPPATDYNKMYLMMTRANCYRYMGRIKEAVEQFTSFDALASRFPPEHIYMEMPEAYMSFAVFFADIHDYTKARYCLEKAMRMPLAKSNVKGQGQLKLLEFKLDSAAGKYESALQHYMAFKVFDDSLQSMTQRRQIDEMLIKYATEKKEKDIVVLKQQASLHQAQIKQSNLLRNVTLGGILLLLIITGLLYNRYRTRQRTSLQLHTKNRALQQLVEEKEWLVKEIHHRVKNNLQTIVSLLESQSAYLQDDALLALQDSQNRVYAMSLMHQKLYQTEHMVSIGMNRYLPELVAHLKDSFNIGESISFQQDIADVQIDVSQAIPVGLILNEAITNAIKYAFDDSITPQIISIVMHTLPDGKMQLVIRDNGKGLPADFDSNRTNSLGMRLMKGLSEDIHGVLTIQSQDGVGVTVVFPPNPIPNS</sequence>
<evidence type="ECO:0000256" key="1">
    <source>
        <dbReference type="ARBA" id="ARBA00000085"/>
    </source>
</evidence>
<dbReference type="GO" id="GO:0005524">
    <property type="term" value="F:ATP binding"/>
    <property type="evidence" value="ECO:0007669"/>
    <property type="project" value="UniProtKB-KW"/>
</dbReference>
<keyword evidence="8" id="KW-1133">Transmembrane helix</keyword>
<dbReference type="EC" id="2.7.13.3" evidence="2"/>
<dbReference type="Pfam" id="PF07568">
    <property type="entry name" value="HisKA_2"/>
    <property type="match status" value="1"/>
</dbReference>
<evidence type="ECO:0000256" key="4">
    <source>
        <dbReference type="ARBA" id="ARBA00022679"/>
    </source>
</evidence>
<evidence type="ECO:0000256" key="5">
    <source>
        <dbReference type="ARBA" id="ARBA00022741"/>
    </source>
</evidence>
<keyword evidence="8" id="KW-0472">Membrane</keyword>
<comment type="caution">
    <text evidence="11">The sequence shown here is derived from an EMBL/GenBank/DDBJ whole genome shotgun (WGS) entry which is preliminary data.</text>
</comment>
<keyword evidence="8" id="KW-0812">Transmembrane</keyword>
<dbReference type="InterPro" id="IPR036890">
    <property type="entry name" value="HATPase_C_sf"/>
</dbReference>
<keyword evidence="4" id="KW-0808">Transferase</keyword>
<feature type="transmembrane region" description="Helical" evidence="8">
    <location>
        <begin position="557"/>
        <end position="577"/>
    </location>
</feature>
<dbReference type="Proteomes" id="UP000627292">
    <property type="component" value="Unassembled WGS sequence"/>
</dbReference>
<dbReference type="PANTHER" id="PTHR41523">
    <property type="entry name" value="TWO-COMPONENT SYSTEM SENSOR PROTEIN"/>
    <property type="match status" value="1"/>
</dbReference>
<keyword evidence="6" id="KW-0418">Kinase</keyword>
<dbReference type="Pfam" id="PF02518">
    <property type="entry name" value="HATPase_c"/>
    <property type="match status" value="1"/>
</dbReference>
<gene>
    <name evidence="11" type="ORF">GCM10011379_42510</name>
</gene>
<dbReference type="SUPFAM" id="SSF55874">
    <property type="entry name" value="ATPase domain of HSP90 chaperone/DNA topoisomerase II/histidine kinase"/>
    <property type="match status" value="1"/>
</dbReference>
<dbReference type="EMBL" id="BMIB01000004">
    <property type="protein sequence ID" value="GGH76928.1"/>
    <property type="molecule type" value="Genomic_DNA"/>
</dbReference>
<organism evidence="11 12">
    <name type="scientific">Filimonas zeae</name>
    <dbReference type="NCBI Taxonomy" id="1737353"/>
    <lineage>
        <taxon>Bacteria</taxon>
        <taxon>Pseudomonadati</taxon>
        <taxon>Bacteroidota</taxon>
        <taxon>Chitinophagia</taxon>
        <taxon>Chitinophagales</taxon>
        <taxon>Chitinophagaceae</taxon>
        <taxon>Filimonas</taxon>
    </lineage>
</organism>
<dbReference type="RefSeq" id="WP_188956126.1">
    <property type="nucleotide sequence ID" value="NZ_BMIB01000004.1"/>
</dbReference>
<keyword evidence="12" id="KW-1185">Reference proteome</keyword>
<name>A0A917MXT6_9BACT</name>
<keyword evidence="9" id="KW-0732">Signal</keyword>
<feature type="chain" id="PRO_5036696125" description="histidine kinase" evidence="9">
    <location>
        <begin position="26"/>
        <end position="807"/>
    </location>
</feature>
<evidence type="ECO:0000256" key="3">
    <source>
        <dbReference type="ARBA" id="ARBA00022553"/>
    </source>
</evidence>
<dbReference type="SMART" id="SM00387">
    <property type="entry name" value="HATPase_c"/>
    <property type="match status" value="1"/>
</dbReference>
<comment type="catalytic activity">
    <reaction evidence="1">
        <text>ATP + protein L-histidine = ADP + protein N-phospho-L-histidine.</text>
        <dbReference type="EC" id="2.7.13.3"/>
    </reaction>
</comment>
<dbReference type="GO" id="GO:0004673">
    <property type="term" value="F:protein histidine kinase activity"/>
    <property type="evidence" value="ECO:0007669"/>
    <property type="project" value="UniProtKB-EC"/>
</dbReference>
<dbReference type="PANTHER" id="PTHR41523:SF8">
    <property type="entry name" value="ETHYLENE RESPONSE SENSOR PROTEIN"/>
    <property type="match status" value="1"/>
</dbReference>
<protein>
    <recommendedName>
        <fullName evidence="2">histidine kinase</fullName>
        <ecNumber evidence="2">2.7.13.3</ecNumber>
    </recommendedName>
</protein>
<evidence type="ECO:0000313" key="11">
    <source>
        <dbReference type="EMBL" id="GGH76928.1"/>
    </source>
</evidence>
<evidence type="ECO:0000256" key="7">
    <source>
        <dbReference type="ARBA" id="ARBA00022840"/>
    </source>
</evidence>
<keyword evidence="5" id="KW-0547">Nucleotide-binding</keyword>
<reference evidence="11" key="1">
    <citation type="journal article" date="2014" name="Int. J. Syst. Evol. Microbiol.">
        <title>Complete genome sequence of Corynebacterium casei LMG S-19264T (=DSM 44701T), isolated from a smear-ripened cheese.</title>
        <authorList>
            <consortium name="US DOE Joint Genome Institute (JGI-PGF)"/>
            <person name="Walter F."/>
            <person name="Albersmeier A."/>
            <person name="Kalinowski J."/>
            <person name="Ruckert C."/>
        </authorList>
    </citation>
    <scope>NUCLEOTIDE SEQUENCE</scope>
    <source>
        <strain evidence="11">CGMCC 1.15290</strain>
    </source>
</reference>
<accession>A0A917MXT6</accession>
<dbReference type="AlphaFoldDB" id="A0A917MXT6"/>
<keyword evidence="7" id="KW-0067">ATP-binding</keyword>
<evidence type="ECO:0000256" key="2">
    <source>
        <dbReference type="ARBA" id="ARBA00012438"/>
    </source>
</evidence>